<dbReference type="GeneID" id="46920559"/>
<dbReference type="RefSeq" id="WP_096017432.1">
    <property type="nucleotide sequence ID" value="NZ_CP015578.1"/>
</dbReference>
<dbReference type="KEGG" id="clx:CLAN_0086"/>
<evidence type="ECO:0000313" key="1">
    <source>
        <dbReference type="EMBL" id="ARQ96870.1"/>
    </source>
</evidence>
<proteinExistence type="predicted"/>
<evidence type="ECO:0000313" key="2">
    <source>
        <dbReference type="Proteomes" id="UP000202031"/>
    </source>
</evidence>
<name>A0A1X9SKX9_9BACT</name>
<dbReference type="AlphaFoldDB" id="A0A1X9SKX9"/>
<gene>
    <name evidence="1" type="ORF">CLAN_0086</name>
</gene>
<dbReference type="InterPro" id="IPR027417">
    <property type="entry name" value="P-loop_NTPase"/>
</dbReference>
<reference evidence="2" key="2">
    <citation type="journal article" date="2017" name="Genome Biol. Evol.">
        <title>Comparative genomic analysis identifies a Campylobacter clade deficient in selenium metabolism.</title>
        <authorList>
            <person name="Miller W.G."/>
            <person name="Yee E."/>
            <person name="Lopes B.S."/>
            <person name="Chapman M.H."/>
            <person name="Huynh S."/>
            <person name="Bono J.L."/>
            <person name="Parker C.T."/>
            <person name="Strachan N.J.C."/>
            <person name="Forbes K.J."/>
        </authorList>
    </citation>
    <scope>NUCLEOTIDE SEQUENCE [LARGE SCALE GENOMIC DNA]</scope>
    <source>
        <strain evidence="2">NCTC 13004</strain>
    </source>
</reference>
<reference evidence="2" key="1">
    <citation type="journal article" date="2017" name="Genome Biol. Evol.">
        <title>Comparative Genomic Analysis Identifies a Campylobacter Clade Deficient in Selenium Metabolism.</title>
        <authorList>
            <person name="Miller W.G."/>
            <person name="Yee E."/>
            <person name="Lopes B.S."/>
            <person name="Chapman M.H."/>
            <person name="Huynh S."/>
            <person name="Bono J.L."/>
            <person name="Parker C.T."/>
            <person name="Strachan N.J.C."/>
            <person name="Forbes K.J."/>
        </authorList>
    </citation>
    <scope>NUCLEOTIDE SEQUENCE [LARGE SCALE GENOMIC DNA]</scope>
    <source>
        <strain evidence="2">NCTC 13004</strain>
    </source>
</reference>
<organism evidence="1 2">
    <name type="scientific">Campylobacter lanienae NCTC 13004</name>
    <dbReference type="NCBI Taxonomy" id="1031753"/>
    <lineage>
        <taxon>Bacteria</taxon>
        <taxon>Pseudomonadati</taxon>
        <taxon>Campylobacterota</taxon>
        <taxon>Epsilonproteobacteria</taxon>
        <taxon>Campylobacterales</taxon>
        <taxon>Campylobacteraceae</taxon>
        <taxon>Campylobacter</taxon>
    </lineage>
</organism>
<dbReference type="Proteomes" id="UP000202031">
    <property type="component" value="Chromosome"/>
</dbReference>
<dbReference type="EMBL" id="CP015578">
    <property type="protein sequence ID" value="ARQ96870.1"/>
    <property type="molecule type" value="Genomic_DNA"/>
</dbReference>
<protein>
    <submittedName>
        <fullName evidence="1">ATPase, AAA family</fullName>
    </submittedName>
</protein>
<accession>A0A1X9SKX9</accession>
<sequence length="353" mass="40798">MSILESLYQNPPKYREFLERKIQIQSPKILLKGVNGSGKSSLILNHLSKFDNFLYIDLDDVRSFGVELNLDEFIKAKGIKALAIENLKEPITLPKCDNIIISTDLNSLYIDGLDEVEILGLDYEEFMLFYHKNYEAKTLFSHFLNRGNLAFSPFLSEFEIGGFLQKYIKSSKGELNTKILANVANFIHQPLNSYQIYKNLKSHMKLSKDRLYQNIIELQDQNLIKTIKHISDDTSLKRVYFSDFALKSALSIHKDPKATIANMVFCELLKLKKEIKYSNQLDFIISDMNLGILILPFLPLELALLKAKKLSNYCDDLGIKRVDIISNSQSQIVKFDKITYNLMPFWQWAAWLN</sequence>
<dbReference type="SUPFAM" id="SSF52540">
    <property type="entry name" value="P-loop containing nucleoside triphosphate hydrolases"/>
    <property type="match status" value="2"/>
</dbReference>